<dbReference type="EMBL" id="JBGBPQ010000030">
    <property type="protein sequence ID" value="KAL1495902.1"/>
    <property type="molecule type" value="Genomic_DNA"/>
</dbReference>
<evidence type="ECO:0000256" key="1">
    <source>
        <dbReference type="SAM" id="SignalP"/>
    </source>
</evidence>
<reference evidence="2 3" key="1">
    <citation type="journal article" date="2024" name="Science">
        <title>Giant polyketide synthase enzymes in the biosynthesis of giant marine polyether toxins.</title>
        <authorList>
            <person name="Fallon T.R."/>
            <person name="Shende V.V."/>
            <person name="Wierzbicki I.H."/>
            <person name="Pendleton A.L."/>
            <person name="Watervoot N.F."/>
            <person name="Auber R.P."/>
            <person name="Gonzalez D.J."/>
            <person name="Wisecaver J.H."/>
            <person name="Moore B.S."/>
        </authorList>
    </citation>
    <scope>NUCLEOTIDE SEQUENCE [LARGE SCALE GENOMIC DNA]</scope>
    <source>
        <strain evidence="2 3">12B1</strain>
    </source>
</reference>
<sequence length="560" mass="63146">MLSPLSRRFSSAGVPALLVLATLALLAGKSAPPRLNHTKSAHTVEDTTKALLEDEMYCASKDPVSAAFCREDLPKYRAEIVQQLFDRRLQCERSISSRSGPAVPLLEFYSNQSRPWTSTSPFMKQSESSWEKGFEYSARYAQANTSVGDSMRPGQPGLYLDRCEVPANAEGDAWTFDRFGPYKGHGHEWHGGGWMDAGGFASKLAKGSVWVTAMGFYPADADGNMIGFPPIEVHHMHASSCQHLRNPYVPQLASDGTYAIEFDLHGDRQCPKAMGGMNCTVRAFPPGFGMLLTDPLETFFDLIDVRAAGSSTLLFYSQHAYRWTRRTQRPVAKMVAGIHTNSFGYLHDDYLLTFDASKPHEYLYWSEQEFKFTGSFVNLYWHTHHGYTDDMWATSATADDLQLMGTFGGAFVDLPSIGWDTSSAKHFILERIAAAQEKCHQNKCLSYPAVRCSMAQDRWESAEIDDTRDYFSRYRHPHCARWDFKKGDVLTIFSFHKAQSHLRLTTKELRWMHTALYGFVIPTLDVFDDNISSTIPHMLNLAPTPLYLKQLGGHAGWWEN</sequence>
<accession>A0AB34ICB4</accession>
<feature type="chain" id="PRO_5044220091" evidence="1">
    <location>
        <begin position="29"/>
        <end position="560"/>
    </location>
</feature>
<evidence type="ECO:0000313" key="2">
    <source>
        <dbReference type="EMBL" id="KAL1495902.1"/>
    </source>
</evidence>
<proteinExistence type="predicted"/>
<dbReference type="Proteomes" id="UP001515480">
    <property type="component" value="Unassembled WGS sequence"/>
</dbReference>
<feature type="signal peptide" evidence="1">
    <location>
        <begin position="1"/>
        <end position="28"/>
    </location>
</feature>
<evidence type="ECO:0000313" key="3">
    <source>
        <dbReference type="Proteomes" id="UP001515480"/>
    </source>
</evidence>
<keyword evidence="3" id="KW-1185">Reference proteome</keyword>
<protein>
    <submittedName>
        <fullName evidence="2">Uncharacterized protein</fullName>
    </submittedName>
</protein>
<name>A0AB34ICB4_PRYPA</name>
<dbReference type="AlphaFoldDB" id="A0AB34ICB4"/>
<comment type="caution">
    <text evidence="2">The sequence shown here is derived from an EMBL/GenBank/DDBJ whole genome shotgun (WGS) entry which is preliminary data.</text>
</comment>
<organism evidence="2 3">
    <name type="scientific">Prymnesium parvum</name>
    <name type="common">Toxic golden alga</name>
    <dbReference type="NCBI Taxonomy" id="97485"/>
    <lineage>
        <taxon>Eukaryota</taxon>
        <taxon>Haptista</taxon>
        <taxon>Haptophyta</taxon>
        <taxon>Prymnesiophyceae</taxon>
        <taxon>Prymnesiales</taxon>
        <taxon>Prymnesiaceae</taxon>
        <taxon>Prymnesium</taxon>
    </lineage>
</organism>
<gene>
    <name evidence="2" type="ORF">AB1Y20_014545</name>
</gene>
<keyword evidence="1" id="KW-0732">Signal</keyword>